<name>G3HV13_CRIGR</name>
<dbReference type="EMBL" id="JH000759">
    <property type="protein sequence ID" value="EGW07683.1"/>
    <property type="molecule type" value="Genomic_DNA"/>
</dbReference>
<evidence type="ECO:0000256" key="5">
    <source>
        <dbReference type="ARBA" id="ARBA00023069"/>
    </source>
</evidence>
<keyword evidence="6" id="KW-0966">Cell projection</keyword>
<organism evidence="7 8">
    <name type="scientific">Cricetulus griseus</name>
    <name type="common">Chinese hamster</name>
    <name type="synonym">Cricetulus barabensis griseus</name>
    <dbReference type="NCBI Taxonomy" id="10029"/>
    <lineage>
        <taxon>Eukaryota</taxon>
        <taxon>Metazoa</taxon>
        <taxon>Chordata</taxon>
        <taxon>Craniata</taxon>
        <taxon>Vertebrata</taxon>
        <taxon>Euteleostomi</taxon>
        <taxon>Mammalia</taxon>
        <taxon>Eutheria</taxon>
        <taxon>Euarchontoglires</taxon>
        <taxon>Glires</taxon>
        <taxon>Rodentia</taxon>
        <taxon>Myomorpha</taxon>
        <taxon>Muroidea</taxon>
        <taxon>Cricetidae</taxon>
        <taxon>Cricetinae</taxon>
        <taxon>Cricetulus</taxon>
    </lineage>
</organism>
<evidence type="ECO:0000313" key="7">
    <source>
        <dbReference type="EMBL" id="EGW07683.1"/>
    </source>
</evidence>
<dbReference type="InterPro" id="IPR038844">
    <property type="entry name" value="CFAP157"/>
</dbReference>
<dbReference type="GO" id="GO:0036064">
    <property type="term" value="C:ciliary basal body"/>
    <property type="evidence" value="ECO:0007669"/>
    <property type="project" value="TreeGrafter"/>
</dbReference>
<evidence type="ECO:0000256" key="4">
    <source>
        <dbReference type="ARBA" id="ARBA00023054"/>
    </source>
</evidence>
<dbReference type="PaxDb" id="10029-XP_007622046.1"/>
<dbReference type="GO" id="GO:0007288">
    <property type="term" value="P:sperm axoneme assembly"/>
    <property type="evidence" value="ECO:0007669"/>
    <property type="project" value="TreeGrafter"/>
</dbReference>
<evidence type="ECO:0000256" key="3">
    <source>
        <dbReference type="ARBA" id="ARBA00014087"/>
    </source>
</evidence>
<dbReference type="InParanoid" id="G3HV13"/>
<dbReference type="PANTHER" id="PTHR31954">
    <property type="entry name" value="CILIA- AND FLAGELLA-ASSOCIATED PROTEIN 157"/>
    <property type="match status" value="1"/>
</dbReference>
<dbReference type="AlphaFoldDB" id="G3HV13"/>
<evidence type="ECO:0000256" key="1">
    <source>
        <dbReference type="ARBA" id="ARBA00004138"/>
    </source>
</evidence>
<dbReference type="eggNOG" id="ENOG502QQK8">
    <property type="taxonomic scope" value="Eukaryota"/>
</dbReference>
<keyword evidence="4" id="KW-0175">Coiled coil</keyword>
<evidence type="ECO:0000313" key="8">
    <source>
        <dbReference type="Proteomes" id="UP000001075"/>
    </source>
</evidence>
<dbReference type="Proteomes" id="UP000001075">
    <property type="component" value="Unassembled WGS sequence"/>
</dbReference>
<accession>G3HV13</accession>
<dbReference type="GO" id="GO:0008017">
    <property type="term" value="F:microtubule binding"/>
    <property type="evidence" value="ECO:0007669"/>
    <property type="project" value="TreeGrafter"/>
</dbReference>
<evidence type="ECO:0000256" key="6">
    <source>
        <dbReference type="ARBA" id="ARBA00023273"/>
    </source>
</evidence>
<comment type="similarity">
    <text evidence="2">Belongs to the CFAP157 family.</text>
</comment>
<proteinExistence type="inferred from homology"/>
<reference evidence="8" key="1">
    <citation type="journal article" date="2011" name="Nat. Biotechnol.">
        <title>The genomic sequence of the Chinese hamster ovary (CHO)-K1 cell line.</title>
        <authorList>
            <person name="Xu X."/>
            <person name="Nagarajan H."/>
            <person name="Lewis N.E."/>
            <person name="Pan S."/>
            <person name="Cai Z."/>
            <person name="Liu X."/>
            <person name="Chen W."/>
            <person name="Xie M."/>
            <person name="Wang W."/>
            <person name="Hammond S."/>
            <person name="Andersen M.R."/>
            <person name="Neff N."/>
            <person name="Passarelli B."/>
            <person name="Koh W."/>
            <person name="Fan H.C."/>
            <person name="Wang J."/>
            <person name="Gui Y."/>
            <person name="Lee K.H."/>
            <person name="Betenbaugh M.J."/>
            <person name="Quake S.R."/>
            <person name="Famili I."/>
            <person name="Palsson B.O."/>
            <person name="Wang J."/>
        </authorList>
    </citation>
    <scope>NUCLEOTIDE SEQUENCE [LARGE SCALE GENOMIC DNA]</scope>
    <source>
        <strain evidence="8">CHO K1 cell line</strain>
    </source>
</reference>
<comment type="subcellular location">
    <subcellularLocation>
        <location evidence="1">Cell projection</location>
        <location evidence="1">Cilium</location>
    </subcellularLocation>
</comment>
<gene>
    <name evidence="7" type="ORF">I79_014786</name>
</gene>
<sequence>MWETTRRAILENNNVTLQLSWVTQQGVQLLQENEQLKGIQDKLYQQVEMLENTQEIMARNSRGHQKV</sequence>
<dbReference type="PANTHER" id="PTHR31954:SF1">
    <property type="entry name" value="CILIA- AND FLAGELLA-ASSOCIATED PROTEIN 157"/>
    <property type="match status" value="1"/>
</dbReference>
<evidence type="ECO:0000256" key="2">
    <source>
        <dbReference type="ARBA" id="ARBA00010841"/>
    </source>
</evidence>
<protein>
    <recommendedName>
        <fullName evidence="3">Cilia- and flagella-associated protein 157</fullName>
    </recommendedName>
</protein>
<keyword evidence="5" id="KW-0969">Cilium</keyword>